<feature type="domain" description="HTH tetR-type" evidence="4">
    <location>
        <begin position="19"/>
        <end position="79"/>
    </location>
</feature>
<name>A0A553ZX04_9BACI</name>
<dbReference type="Pfam" id="PF00440">
    <property type="entry name" value="TetR_N"/>
    <property type="match status" value="1"/>
</dbReference>
<gene>
    <name evidence="5" type="ORF">FN960_13785</name>
</gene>
<dbReference type="OrthoDB" id="9796019at2"/>
<feature type="region of interest" description="Disordered" evidence="3">
    <location>
        <begin position="1"/>
        <end position="20"/>
    </location>
</feature>
<reference evidence="5 6" key="1">
    <citation type="submission" date="2019-07" db="EMBL/GenBank/DDBJ databases">
        <authorList>
            <person name="Park Y.J."/>
            <person name="Jeong S.E."/>
            <person name="Jung H.S."/>
        </authorList>
    </citation>
    <scope>NUCLEOTIDE SEQUENCE [LARGE SCALE GENOMIC DNA]</scope>
    <source>
        <strain evidence="6">P16(2019)</strain>
    </source>
</reference>
<protein>
    <submittedName>
        <fullName evidence="5">TetR/AcrR family transcriptional regulator</fullName>
    </submittedName>
</protein>
<dbReference type="PANTHER" id="PTHR30055:SF149">
    <property type="entry name" value="TETR-FAMILY TRANSCRIPTIONAL REGULATOR"/>
    <property type="match status" value="1"/>
</dbReference>
<evidence type="ECO:0000256" key="1">
    <source>
        <dbReference type="ARBA" id="ARBA00023125"/>
    </source>
</evidence>
<evidence type="ECO:0000259" key="4">
    <source>
        <dbReference type="PROSITE" id="PS50977"/>
    </source>
</evidence>
<sequence>MSEITGDQGESKRGRPMDPTRNQVIIETTLDLLAQVGYDSLTIEAIAQQARVGKATIYRRWPSKVELVIEAISSISPFESLVEKVRKSQSLRQQLIDLLCLCSQEEHEVYQQAMTAIGSVLPHNKDLELALHNNFYEKIRAAIATIITPFLLPNHELQAERLDLLADVGPALLIYRSFLVRKSFDIAYITRIVDHLILPMLQHDIISNHDQAQHVSK</sequence>
<evidence type="ECO:0000256" key="2">
    <source>
        <dbReference type="PROSITE-ProRule" id="PRU00335"/>
    </source>
</evidence>
<dbReference type="PANTHER" id="PTHR30055">
    <property type="entry name" value="HTH-TYPE TRANSCRIPTIONAL REGULATOR RUTR"/>
    <property type="match status" value="1"/>
</dbReference>
<dbReference type="EMBL" id="VLXZ01000008">
    <property type="protein sequence ID" value="TSB45972.1"/>
    <property type="molecule type" value="Genomic_DNA"/>
</dbReference>
<dbReference type="PROSITE" id="PS01081">
    <property type="entry name" value="HTH_TETR_1"/>
    <property type="match status" value="1"/>
</dbReference>
<dbReference type="PROSITE" id="PS50977">
    <property type="entry name" value="HTH_TETR_2"/>
    <property type="match status" value="1"/>
</dbReference>
<dbReference type="GO" id="GO:0003700">
    <property type="term" value="F:DNA-binding transcription factor activity"/>
    <property type="evidence" value="ECO:0007669"/>
    <property type="project" value="TreeGrafter"/>
</dbReference>
<dbReference type="GO" id="GO:0000976">
    <property type="term" value="F:transcription cis-regulatory region binding"/>
    <property type="evidence" value="ECO:0007669"/>
    <property type="project" value="TreeGrafter"/>
</dbReference>
<keyword evidence="1 2" id="KW-0238">DNA-binding</keyword>
<dbReference type="InterPro" id="IPR050109">
    <property type="entry name" value="HTH-type_TetR-like_transc_reg"/>
</dbReference>
<dbReference type="SUPFAM" id="SSF46689">
    <property type="entry name" value="Homeodomain-like"/>
    <property type="match status" value="1"/>
</dbReference>
<comment type="caution">
    <text evidence="5">The sequence shown here is derived from an EMBL/GenBank/DDBJ whole genome shotgun (WGS) entry which is preliminary data.</text>
</comment>
<feature type="compositionally biased region" description="Basic and acidic residues" evidence="3">
    <location>
        <begin position="9"/>
        <end position="18"/>
    </location>
</feature>
<dbReference type="PRINTS" id="PR00455">
    <property type="entry name" value="HTHTETR"/>
</dbReference>
<dbReference type="RefSeq" id="WP_143849312.1">
    <property type="nucleotide sequence ID" value="NZ_VLXZ01000008.1"/>
</dbReference>
<dbReference type="AlphaFoldDB" id="A0A553ZX04"/>
<dbReference type="Proteomes" id="UP000318521">
    <property type="component" value="Unassembled WGS sequence"/>
</dbReference>
<keyword evidence="6" id="KW-1185">Reference proteome</keyword>
<evidence type="ECO:0000313" key="5">
    <source>
        <dbReference type="EMBL" id="TSB45972.1"/>
    </source>
</evidence>
<dbReference type="InterPro" id="IPR009057">
    <property type="entry name" value="Homeodomain-like_sf"/>
</dbReference>
<dbReference type="Gene3D" id="1.10.357.10">
    <property type="entry name" value="Tetracycline Repressor, domain 2"/>
    <property type="match status" value="1"/>
</dbReference>
<organism evidence="5 6">
    <name type="scientific">Alkalicoccobacillus porphyridii</name>
    <dbReference type="NCBI Taxonomy" id="2597270"/>
    <lineage>
        <taxon>Bacteria</taxon>
        <taxon>Bacillati</taxon>
        <taxon>Bacillota</taxon>
        <taxon>Bacilli</taxon>
        <taxon>Bacillales</taxon>
        <taxon>Bacillaceae</taxon>
        <taxon>Alkalicoccobacillus</taxon>
    </lineage>
</organism>
<dbReference type="InterPro" id="IPR001647">
    <property type="entry name" value="HTH_TetR"/>
</dbReference>
<evidence type="ECO:0000313" key="6">
    <source>
        <dbReference type="Proteomes" id="UP000318521"/>
    </source>
</evidence>
<dbReference type="InterPro" id="IPR023772">
    <property type="entry name" value="DNA-bd_HTH_TetR-type_CS"/>
</dbReference>
<proteinExistence type="predicted"/>
<dbReference type="Gene3D" id="1.10.10.60">
    <property type="entry name" value="Homeodomain-like"/>
    <property type="match status" value="1"/>
</dbReference>
<feature type="DNA-binding region" description="H-T-H motif" evidence="2">
    <location>
        <begin position="42"/>
        <end position="61"/>
    </location>
</feature>
<evidence type="ECO:0000256" key="3">
    <source>
        <dbReference type="SAM" id="MobiDB-lite"/>
    </source>
</evidence>
<accession>A0A553ZX04</accession>